<feature type="domain" description="IstB-like ATP-binding" evidence="2">
    <location>
        <begin position="137"/>
        <end position="244"/>
    </location>
</feature>
<evidence type="ECO:0000256" key="1">
    <source>
        <dbReference type="SAM" id="MobiDB-lite"/>
    </source>
</evidence>
<dbReference type="PANTHER" id="PTHR30050:SF10">
    <property type="entry name" value="PHAGE-LIKE ELEMENT PBSX PROTEIN XKDC"/>
    <property type="match status" value="1"/>
</dbReference>
<dbReference type="NCBIfam" id="NF005378">
    <property type="entry name" value="PRK06921.1"/>
    <property type="match status" value="1"/>
</dbReference>
<keyword evidence="4" id="KW-1185">Reference proteome</keyword>
<dbReference type="SUPFAM" id="SSF52540">
    <property type="entry name" value="P-loop containing nucleoside triphosphate hydrolases"/>
    <property type="match status" value="1"/>
</dbReference>
<dbReference type="PANTHER" id="PTHR30050">
    <property type="entry name" value="CHROMOSOMAL REPLICATION INITIATOR PROTEIN DNAA"/>
    <property type="match status" value="1"/>
</dbReference>
<feature type="compositionally biased region" description="Low complexity" evidence="1">
    <location>
        <begin position="25"/>
        <end position="37"/>
    </location>
</feature>
<sequence>MKSLKDELKGFDLEAIRRRAEAKANTPSSTSNSNGSPAELPRHDRGCEECNYEGGKLVERLREGSNPPVKDWVWKECSCRRDHISRIMSSSHITEEFQRKSFDNFDCDGRPGIVTNAYECAKGYAEDFPDIRNTPQNSLALLGRSGCGKTHLTIAASNQLLSRGVAVVYFPWVEGFNELKNDLSQLDQRIRRLQQAEVLFIDDMFKGRAEPTAFQLEQLFAIVNDRYLNKRPMIVSSEQTIAQMCEYDEAIASRINEMCRDYKVTLTGGLELNYRLLT</sequence>
<proteinExistence type="predicted"/>
<evidence type="ECO:0000259" key="2">
    <source>
        <dbReference type="Pfam" id="PF01695"/>
    </source>
</evidence>
<evidence type="ECO:0000313" key="4">
    <source>
        <dbReference type="Proteomes" id="UP001185028"/>
    </source>
</evidence>
<dbReference type="EMBL" id="JAVDQH010000003">
    <property type="protein sequence ID" value="MDR6243180.1"/>
    <property type="molecule type" value="Genomic_DNA"/>
</dbReference>
<dbReference type="Pfam" id="PF01695">
    <property type="entry name" value="IstB_IS21"/>
    <property type="match status" value="1"/>
</dbReference>
<accession>A0ABU1IVA6</accession>
<gene>
    <name evidence="3" type="ORF">JOC58_001065</name>
</gene>
<evidence type="ECO:0000313" key="3">
    <source>
        <dbReference type="EMBL" id="MDR6243180.1"/>
    </source>
</evidence>
<dbReference type="CDD" id="cd00009">
    <property type="entry name" value="AAA"/>
    <property type="match status" value="1"/>
</dbReference>
<reference evidence="3 4" key="1">
    <citation type="submission" date="2023-07" db="EMBL/GenBank/DDBJ databases">
        <title>Genomic Encyclopedia of Type Strains, Phase IV (KMG-IV): sequencing the most valuable type-strain genomes for metagenomic binning, comparative biology and taxonomic classification.</title>
        <authorList>
            <person name="Goeker M."/>
        </authorList>
    </citation>
    <scope>NUCLEOTIDE SEQUENCE [LARGE SCALE GENOMIC DNA]</scope>
    <source>
        <strain evidence="3 4">DSM 22170</strain>
    </source>
</reference>
<dbReference type="Proteomes" id="UP001185028">
    <property type="component" value="Unassembled WGS sequence"/>
</dbReference>
<feature type="region of interest" description="Disordered" evidence="1">
    <location>
        <begin position="19"/>
        <end position="46"/>
    </location>
</feature>
<protein>
    <submittedName>
        <fullName evidence="3">DNA replication protein DnaC</fullName>
    </submittedName>
</protein>
<name>A0ABU1IVA6_9BACL</name>
<comment type="caution">
    <text evidence="3">The sequence shown here is derived from an EMBL/GenBank/DDBJ whole genome shotgun (WGS) entry which is preliminary data.</text>
</comment>
<organism evidence="3 4">
    <name type="scientific">Paenibacillus hunanensis</name>
    <dbReference type="NCBI Taxonomy" id="539262"/>
    <lineage>
        <taxon>Bacteria</taxon>
        <taxon>Bacillati</taxon>
        <taxon>Bacillota</taxon>
        <taxon>Bacilli</taxon>
        <taxon>Bacillales</taxon>
        <taxon>Paenibacillaceae</taxon>
        <taxon>Paenibacillus</taxon>
    </lineage>
</organism>
<dbReference type="InterPro" id="IPR027417">
    <property type="entry name" value="P-loop_NTPase"/>
</dbReference>
<dbReference type="Gene3D" id="3.40.50.300">
    <property type="entry name" value="P-loop containing nucleotide triphosphate hydrolases"/>
    <property type="match status" value="1"/>
</dbReference>
<dbReference type="InterPro" id="IPR002611">
    <property type="entry name" value="IstB_ATP-bd"/>
</dbReference>